<proteinExistence type="predicted"/>
<dbReference type="EMBL" id="BONQ01000044">
    <property type="protein sequence ID" value="GIG44803.1"/>
    <property type="molecule type" value="Genomic_DNA"/>
</dbReference>
<dbReference type="Pfam" id="PF08818">
    <property type="entry name" value="DUF1801"/>
    <property type="match status" value="1"/>
</dbReference>
<dbReference type="RefSeq" id="WP_203846620.1">
    <property type="nucleotide sequence ID" value="NZ_BAAAVW010000007.1"/>
</dbReference>
<evidence type="ECO:0000313" key="2">
    <source>
        <dbReference type="EMBL" id="GIG44803.1"/>
    </source>
</evidence>
<accession>A0A919UBM9</accession>
<name>A0A919UBM9_9ACTN</name>
<keyword evidence="3" id="KW-1185">Reference proteome</keyword>
<evidence type="ECO:0000313" key="3">
    <source>
        <dbReference type="Proteomes" id="UP000660611"/>
    </source>
</evidence>
<dbReference type="InterPro" id="IPR014922">
    <property type="entry name" value="YdhG-like"/>
</dbReference>
<gene>
    <name evidence="2" type="ORF">Dsi01nite_028440</name>
</gene>
<evidence type="ECO:0000259" key="1">
    <source>
        <dbReference type="Pfam" id="PF08818"/>
    </source>
</evidence>
<protein>
    <recommendedName>
        <fullName evidence="1">YdhG-like domain-containing protein</fullName>
    </recommendedName>
</protein>
<sequence>MADTNITTPGDGDVGAFVDGVADERRRADARHLVELMGAVTGQPAVLWGTAIIGFGSRHYRYESGREGDMPAVSFSPRKAQTVLYLSGGLDAYQDLLDRLGPHTTGKGCLYLKRVGDADAAVLRELVDRSFRMPS</sequence>
<organism evidence="2 3">
    <name type="scientific">Dactylosporangium siamense</name>
    <dbReference type="NCBI Taxonomy" id="685454"/>
    <lineage>
        <taxon>Bacteria</taxon>
        <taxon>Bacillati</taxon>
        <taxon>Actinomycetota</taxon>
        <taxon>Actinomycetes</taxon>
        <taxon>Micromonosporales</taxon>
        <taxon>Micromonosporaceae</taxon>
        <taxon>Dactylosporangium</taxon>
    </lineage>
</organism>
<dbReference type="AlphaFoldDB" id="A0A919UBM9"/>
<feature type="domain" description="YdhG-like" evidence="1">
    <location>
        <begin position="26"/>
        <end position="129"/>
    </location>
</feature>
<dbReference type="Proteomes" id="UP000660611">
    <property type="component" value="Unassembled WGS sequence"/>
</dbReference>
<reference evidence="2" key="1">
    <citation type="submission" date="2021-01" db="EMBL/GenBank/DDBJ databases">
        <title>Whole genome shotgun sequence of Dactylosporangium siamense NBRC 106093.</title>
        <authorList>
            <person name="Komaki H."/>
            <person name="Tamura T."/>
        </authorList>
    </citation>
    <scope>NUCLEOTIDE SEQUENCE</scope>
    <source>
        <strain evidence="2">NBRC 106093</strain>
    </source>
</reference>
<comment type="caution">
    <text evidence="2">The sequence shown here is derived from an EMBL/GenBank/DDBJ whole genome shotgun (WGS) entry which is preliminary data.</text>
</comment>